<accession>A0ABP6SYK8</accession>
<keyword evidence="9" id="KW-1185">Reference proteome</keyword>
<dbReference type="Pfam" id="PF00589">
    <property type="entry name" value="Phage_integrase"/>
    <property type="match status" value="1"/>
</dbReference>
<feature type="domain" description="Core-binding (CB)" evidence="7">
    <location>
        <begin position="70"/>
        <end position="150"/>
    </location>
</feature>
<sequence length="378" mass="42196">MAPRKNTKASFGSARKLKSGRWQARYTGPDGIRRTAPHTFETKTAARDWLTQQNAAILHDAWTDPDAGKIYLTDYADRWITEREVKPRTRQEHARVIRLHVLPYLGEKFVGDIRPSDIRTWRADLTANGVGAPTIAKAYRIAHAIFATALDEDEIIRRNPCRIKGAGQDKAAERPTATLTQVMAIAAAIQPRYRLLVLLATFTQLRFGELVGLRRRNVDLTKMELKIRTQTIELEDGTQIDEDPKSEAGKRKIALPTALKADVELHLSTFAQPGPAGRLFVGSQGGIPRRRNFNRVWHKALKDAKIPGELRLRLHDLRHTGSTWSAQSGATLKELMARIGHASPRAALIYQHATSDRDHAIAASLDAMLNAARERTGA</sequence>
<dbReference type="Pfam" id="PF14659">
    <property type="entry name" value="Phage_int_SAM_3"/>
    <property type="match status" value="1"/>
</dbReference>
<name>A0ABP6SYK8_9ACTN</name>
<dbReference type="InterPro" id="IPR058717">
    <property type="entry name" value="Phage_L5_Integrase_N"/>
</dbReference>
<evidence type="ECO:0000259" key="6">
    <source>
        <dbReference type="PROSITE" id="PS51898"/>
    </source>
</evidence>
<gene>
    <name evidence="8" type="ORF">GCM10020369_32920</name>
</gene>
<keyword evidence="4" id="KW-0233">DNA recombination</keyword>
<reference evidence="9" key="1">
    <citation type="journal article" date="2019" name="Int. J. Syst. Evol. Microbiol.">
        <title>The Global Catalogue of Microorganisms (GCM) 10K type strain sequencing project: providing services to taxonomists for standard genome sequencing and annotation.</title>
        <authorList>
            <consortium name="The Broad Institute Genomics Platform"/>
            <consortium name="The Broad Institute Genome Sequencing Center for Infectious Disease"/>
            <person name="Wu L."/>
            <person name="Ma J."/>
        </authorList>
    </citation>
    <scope>NUCLEOTIDE SEQUENCE [LARGE SCALE GENOMIC DNA]</scope>
    <source>
        <strain evidence="9">JCM 9458</strain>
    </source>
</reference>
<dbReference type="PANTHER" id="PTHR30349">
    <property type="entry name" value="PHAGE INTEGRASE-RELATED"/>
    <property type="match status" value="1"/>
</dbReference>
<dbReference type="InterPro" id="IPR004107">
    <property type="entry name" value="Integrase_SAM-like_N"/>
</dbReference>
<evidence type="ECO:0000256" key="1">
    <source>
        <dbReference type="ARBA" id="ARBA00008857"/>
    </source>
</evidence>
<dbReference type="CDD" id="cd01189">
    <property type="entry name" value="INT_ICEBs1_C_like"/>
    <property type="match status" value="1"/>
</dbReference>
<feature type="domain" description="Tyr recombinase" evidence="6">
    <location>
        <begin position="172"/>
        <end position="363"/>
    </location>
</feature>
<evidence type="ECO:0000256" key="2">
    <source>
        <dbReference type="ARBA" id="ARBA00022908"/>
    </source>
</evidence>
<evidence type="ECO:0000259" key="7">
    <source>
        <dbReference type="PROSITE" id="PS51900"/>
    </source>
</evidence>
<protein>
    <submittedName>
        <fullName evidence="8">Site-specific integrase</fullName>
    </submittedName>
</protein>
<dbReference type="InterPro" id="IPR010998">
    <property type="entry name" value="Integrase_recombinase_N"/>
</dbReference>
<keyword evidence="3 5" id="KW-0238">DNA-binding</keyword>
<dbReference type="Pfam" id="PF26003">
    <property type="entry name" value="Integrase_N_phage"/>
    <property type="match status" value="1"/>
</dbReference>
<evidence type="ECO:0000256" key="3">
    <source>
        <dbReference type="ARBA" id="ARBA00023125"/>
    </source>
</evidence>
<dbReference type="PROSITE" id="PS51900">
    <property type="entry name" value="CB"/>
    <property type="match status" value="1"/>
</dbReference>
<proteinExistence type="inferred from homology"/>
<dbReference type="InterPro" id="IPR002104">
    <property type="entry name" value="Integrase_catalytic"/>
</dbReference>
<dbReference type="InterPro" id="IPR044068">
    <property type="entry name" value="CB"/>
</dbReference>
<dbReference type="PROSITE" id="PS51898">
    <property type="entry name" value="TYR_RECOMBINASE"/>
    <property type="match status" value="1"/>
</dbReference>
<dbReference type="EMBL" id="BAAAYN010000022">
    <property type="protein sequence ID" value="GAA3388090.1"/>
    <property type="molecule type" value="Genomic_DNA"/>
</dbReference>
<dbReference type="Gene3D" id="1.10.150.130">
    <property type="match status" value="1"/>
</dbReference>
<comment type="similarity">
    <text evidence="1">Belongs to the 'phage' integrase family.</text>
</comment>
<dbReference type="InterPro" id="IPR011010">
    <property type="entry name" value="DNA_brk_join_enz"/>
</dbReference>
<dbReference type="RefSeq" id="WP_345728986.1">
    <property type="nucleotide sequence ID" value="NZ_BAAAYN010000022.1"/>
</dbReference>
<dbReference type="Gene3D" id="1.10.443.10">
    <property type="entry name" value="Intergrase catalytic core"/>
    <property type="match status" value="1"/>
</dbReference>
<dbReference type="Proteomes" id="UP001501676">
    <property type="component" value="Unassembled WGS sequence"/>
</dbReference>
<evidence type="ECO:0000313" key="8">
    <source>
        <dbReference type="EMBL" id="GAA3388090.1"/>
    </source>
</evidence>
<comment type="caution">
    <text evidence="8">The sequence shown here is derived from an EMBL/GenBank/DDBJ whole genome shotgun (WGS) entry which is preliminary data.</text>
</comment>
<evidence type="ECO:0000313" key="9">
    <source>
        <dbReference type="Proteomes" id="UP001501676"/>
    </source>
</evidence>
<keyword evidence="2" id="KW-0229">DNA integration</keyword>
<dbReference type="PANTHER" id="PTHR30349:SF64">
    <property type="entry name" value="PROPHAGE INTEGRASE INTD-RELATED"/>
    <property type="match status" value="1"/>
</dbReference>
<organism evidence="8 9">
    <name type="scientific">Cryptosporangium minutisporangium</name>
    <dbReference type="NCBI Taxonomy" id="113569"/>
    <lineage>
        <taxon>Bacteria</taxon>
        <taxon>Bacillati</taxon>
        <taxon>Actinomycetota</taxon>
        <taxon>Actinomycetes</taxon>
        <taxon>Cryptosporangiales</taxon>
        <taxon>Cryptosporangiaceae</taxon>
        <taxon>Cryptosporangium</taxon>
    </lineage>
</organism>
<dbReference type="SUPFAM" id="SSF56349">
    <property type="entry name" value="DNA breaking-rejoining enzymes"/>
    <property type="match status" value="1"/>
</dbReference>
<dbReference type="InterPro" id="IPR050090">
    <property type="entry name" value="Tyrosine_recombinase_XerCD"/>
</dbReference>
<evidence type="ECO:0000256" key="5">
    <source>
        <dbReference type="PROSITE-ProRule" id="PRU01248"/>
    </source>
</evidence>
<dbReference type="InterPro" id="IPR013762">
    <property type="entry name" value="Integrase-like_cat_sf"/>
</dbReference>
<evidence type="ECO:0000256" key="4">
    <source>
        <dbReference type="ARBA" id="ARBA00023172"/>
    </source>
</evidence>